<reference evidence="10" key="1">
    <citation type="submission" date="2017-04" db="EMBL/GenBank/DDBJ databases">
        <authorList>
            <person name="Varghese N."/>
            <person name="Submissions S."/>
        </authorList>
    </citation>
    <scope>NUCLEOTIDE SEQUENCE [LARGE SCALE GENOMIC DNA]</scope>
    <source>
        <strain evidence="10">DSM 19835</strain>
    </source>
</reference>
<name>A0A1X7LBG4_9FLAO</name>
<keyword evidence="4 8" id="KW-0812">Transmembrane</keyword>
<dbReference type="Proteomes" id="UP000193420">
    <property type="component" value="Unassembled WGS sequence"/>
</dbReference>
<evidence type="ECO:0000256" key="5">
    <source>
        <dbReference type="ARBA" id="ARBA00022989"/>
    </source>
</evidence>
<evidence type="ECO:0000256" key="6">
    <source>
        <dbReference type="ARBA" id="ARBA00023136"/>
    </source>
</evidence>
<dbReference type="NCBIfam" id="TIGR01065">
    <property type="entry name" value="hlyIII"/>
    <property type="match status" value="1"/>
</dbReference>
<keyword evidence="3" id="KW-1003">Cell membrane</keyword>
<sequence>MLEKEEKLNTISHALGIILGLIGFIVLYQINDGHNSYGLFSIVVYSFTFVLLFTASTLYHLVRDPNMKNRLRILDHISIYFLIAGTYTPVALLMLEKGNGWLLFYTVWGIAALGTLMKLFYTGKYEFISLLLYLVMGWLIVLDLDNLLNNTTTIGLRTLFLGGAFYTFGIIFYAIERIPYNHFIWHLFVLGGAISHWFFILIDVV</sequence>
<feature type="binding site" evidence="7">
    <location>
        <position position="182"/>
    </location>
    <ligand>
        <name>Zn(2+)</name>
        <dbReference type="ChEBI" id="CHEBI:29105"/>
    </ligand>
</feature>
<feature type="transmembrane region" description="Helical" evidence="8">
    <location>
        <begin position="73"/>
        <end position="95"/>
    </location>
</feature>
<keyword evidence="5 8" id="KW-1133">Transmembrane helix</keyword>
<comment type="subcellular location">
    <subcellularLocation>
        <location evidence="1">Cell membrane</location>
        <topology evidence="1">Multi-pass membrane protein</topology>
    </subcellularLocation>
</comment>
<dbReference type="GO" id="GO:0005886">
    <property type="term" value="C:plasma membrane"/>
    <property type="evidence" value="ECO:0007669"/>
    <property type="project" value="UniProtKB-SubCell"/>
</dbReference>
<feature type="transmembrane region" description="Helical" evidence="8">
    <location>
        <begin position="12"/>
        <end position="31"/>
    </location>
</feature>
<feature type="binding site" evidence="7">
    <location>
        <position position="186"/>
    </location>
    <ligand>
        <name>Zn(2+)</name>
        <dbReference type="ChEBI" id="CHEBI:29105"/>
    </ligand>
</feature>
<evidence type="ECO:0000256" key="8">
    <source>
        <dbReference type="SAM" id="Phobius"/>
    </source>
</evidence>
<dbReference type="InterPro" id="IPR005744">
    <property type="entry name" value="Hy-lIII"/>
</dbReference>
<keyword evidence="6 8" id="KW-0472">Membrane</keyword>
<dbReference type="OrthoDB" id="9813689at2"/>
<feature type="transmembrane region" description="Helical" evidence="8">
    <location>
        <begin position="128"/>
        <end position="148"/>
    </location>
</feature>
<dbReference type="Pfam" id="PF03006">
    <property type="entry name" value="HlyIII"/>
    <property type="match status" value="1"/>
</dbReference>
<dbReference type="PANTHER" id="PTHR20855">
    <property type="entry name" value="ADIPOR/PROGESTIN RECEPTOR-RELATED"/>
    <property type="match status" value="1"/>
</dbReference>
<dbReference type="GO" id="GO:0046872">
    <property type="term" value="F:metal ion binding"/>
    <property type="evidence" value="ECO:0007669"/>
    <property type="project" value="UniProtKB-KW"/>
</dbReference>
<evidence type="ECO:0000256" key="7">
    <source>
        <dbReference type="PIRSR" id="PIRSR604254-1"/>
    </source>
</evidence>
<keyword evidence="10" id="KW-1185">Reference proteome</keyword>
<feature type="transmembrane region" description="Helical" evidence="8">
    <location>
        <begin position="154"/>
        <end position="175"/>
    </location>
</feature>
<feature type="transmembrane region" description="Helical" evidence="8">
    <location>
        <begin position="182"/>
        <end position="202"/>
    </location>
</feature>
<feature type="binding site" evidence="7">
    <location>
        <position position="60"/>
    </location>
    <ligand>
        <name>Zn(2+)</name>
        <dbReference type="ChEBI" id="CHEBI:29105"/>
    </ligand>
</feature>
<feature type="transmembrane region" description="Helical" evidence="8">
    <location>
        <begin position="37"/>
        <end position="61"/>
    </location>
</feature>
<organism evidence="9 10">
    <name type="scientific">Arenibacter troitsensis</name>
    <dbReference type="NCBI Taxonomy" id="188872"/>
    <lineage>
        <taxon>Bacteria</taxon>
        <taxon>Pseudomonadati</taxon>
        <taxon>Bacteroidota</taxon>
        <taxon>Flavobacteriia</taxon>
        <taxon>Flavobacteriales</taxon>
        <taxon>Flavobacteriaceae</taxon>
        <taxon>Arenibacter</taxon>
    </lineage>
</organism>
<proteinExistence type="inferred from homology"/>
<accession>A0A1X7LBG4</accession>
<evidence type="ECO:0000313" key="9">
    <source>
        <dbReference type="EMBL" id="SMG51095.1"/>
    </source>
</evidence>
<evidence type="ECO:0000256" key="2">
    <source>
        <dbReference type="ARBA" id="ARBA00008488"/>
    </source>
</evidence>
<evidence type="ECO:0000256" key="1">
    <source>
        <dbReference type="ARBA" id="ARBA00004651"/>
    </source>
</evidence>
<evidence type="ECO:0000256" key="3">
    <source>
        <dbReference type="ARBA" id="ARBA00022475"/>
    </source>
</evidence>
<keyword evidence="7" id="KW-0862">Zinc</keyword>
<evidence type="ECO:0000313" key="10">
    <source>
        <dbReference type="Proteomes" id="UP000193420"/>
    </source>
</evidence>
<keyword evidence="7" id="KW-0479">Metal-binding</keyword>
<dbReference type="EMBL" id="FXAO01000012">
    <property type="protein sequence ID" value="SMG51095.1"/>
    <property type="molecule type" value="Genomic_DNA"/>
</dbReference>
<protein>
    <submittedName>
        <fullName evidence="9">Hemolysin III</fullName>
    </submittedName>
</protein>
<comment type="similarity">
    <text evidence="2">Belongs to the UPF0073 (Hly-III) family.</text>
</comment>
<dbReference type="InterPro" id="IPR004254">
    <property type="entry name" value="AdipoR/HlyIII-related"/>
</dbReference>
<dbReference type="GO" id="GO:0140911">
    <property type="term" value="F:pore-forming activity"/>
    <property type="evidence" value="ECO:0007669"/>
    <property type="project" value="InterPro"/>
</dbReference>
<gene>
    <name evidence="9" type="ORF">SAMN03080602_04029</name>
</gene>
<dbReference type="PANTHER" id="PTHR20855:SF3">
    <property type="entry name" value="LD03007P"/>
    <property type="match status" value="1"/>
</dbReference>
<dbReference type="RefSeq" id="WP_085500702.1">
    <property type="nucleotide sequence ID" value="NZ_FXAO01000012.1"/>
</dbReference>
<evidence type="ECO:0000256" key="4">
    <source>
        <dbReference type="ARBA" id="ARBA00022692"/>
    </source>
</evidence>
<dbReference type="AlphaFoldDB" id="A0A1X7LBG4"/>
<feature type="transmembrane region" description="Helical" evidence="8">
    <location>
        <begin position="101"/>
        <end position="121"/>
    </location>
</feature>